<protein>
    <recommendedName>
        <fullName evidence="4">Fibronectin type-III domain-containing protein</fullName>
    </recommendedName>
</protein>
<dbReference type="GO" id="GO:0004896">
    <property type="term" value="F:cytokine receptor activity"/>
    <property type="evidence" value="ECO:0007669"/>
    <property type="project" value="TreeGrafter"/>
</dbReference>
<feature type="compositionally biased region" description="Polar residues" evidence="1">
    <location>
        <begin position="297"/>
        <end position="323"/>
    </location>
</feature>
<dbReference type="InterPro" id="IPR036116">
    <property type="entry name" value="FN3_sf"/>
</dbReference>
<reference evidence="5" key="1">
    <citation type="submission" date="2021-01" db="EMBL/GenBank/DDBJ databases">
        <authorList>
            <person name="Zahm M."/>
            <person name="Roques C."/>
            <person name="Cabau C."/>
            <person name="Klopp C."/>
            <person name="Donnadieu C."/>
            <person name="Jouanno E."/>
            <person name="Lampietro C."/>
            <person name="Louis A."/>
            <person name="Herpin A."/>
            <person name="Echchiki A."/>
            <person name="Berthelot C."/>
            <person name="Parey E."/>
            <person name="Roest-Crollius H."/>
            <person name="Braasch I."/>
            <person name="Postlethwait J."/>
            <person name="Bobe J."/>
            <person name="Montfort J."/>
            <person name="Bouchez O."/>
            <person name="Begum T."/>
            <person name="Mejri S."/>
            <person name="Adams A."/>
            <person name="Chen W.-J."/>
            <person name="Guiguen Y."/>
        </authorList>
    </citation>
    <scope>NUCLEOTIDE SEQUENCE</scope>
    <source>
        <tissue evidence="5">Blood</tissue>
    </source>
</reference>
<keyword evidence="2" id="KW-1133">Transmembrane helix</keyword>
<dbReference type="InterPro" id="IPR015373">
    <property type="entry name" value="Interferon/interleukin_rcp_dom"/>
</dbReference>
<dbReference type="Proteomes" id="UP000829720">
    <property type="component" value="Unassembled WGS sequence"/>
</dbReference>
<dbReference type="InterPro" id="IPR003961">
    <property type="entry name" value="FN3_dom"/>
</dbReference>
<dbReference type="InterPro" id="IPR013783">
    <property type="entry name" value="Ig-like_fold"/>
</dbReference>
<dbReference type="EMBL" id="JAERUA010000005">
    <property type="protein sequence ID" value="KAI1899092.1"/>
    <property type="molecule type" value="Genomic_DNA"/>
</dbReference>
<keyword evidence="6" id="KW-1185">Reference proteome</keyword>
<keyword evidence="2" id="KW-0812">Transmembrane</keyword>
<feature type="chain" id="PRO_5035817009" description="Fibronectin type-III domain-containing protein" evidence="3">
    <location>
        <begin position="18"/>
        <end position="427"/>
    </location>
</feature>
<dbReference type="Gene3D" id="2.60.40.10">
    <property type="entry name" value="Immunoglobulins"/>
    <property type="match status" value="1"/>
</dbReference>
<organism evidence="5 6">
    <name type="scientific">Albula goreensis</name>
    <dbReference type="NCBI Taxonomy" id="1534307"/>
    <lineage>
        <taxon>Eukaryota</taxon>
        <taxon>Metazoa</taxon>
        <taxon>Chordata</taxon>
        <taxon>Craniata</taxon>
        <taxon>Vertebrata</taxon>
        <taxon>Euteleostomi</taxon>
        <taxon>Actinopterygii</taxon>
        <taxon>Neopterygii</taxon>
        <taxon>Teleostei</taxon>
        <taxon>Albuliformes</taxon>
        <taxon>Albulidae</taxon>
        <taxon>Albula</taxon>
    </lineage>
</organism>
<dbReference type="PROSITE" id="PS50853">
    <property type="entry name" value="FN3"/>
    <property type="match status" value="1"/>
</dbReference>
<evidence type="ECO:0000313" key="5">
    <source>
        <dbReference type="EMBL" id="KAI1899092.1"/>
    </source>
</evidence>
<evidence type="ECO:0000256" key="3">
    <source>
        <dbReference type="SAM" id="SignalP"/>
    </source>
</evidence>
<dbReference type="SUPFAM" id="SSF49265">
    <property type="entry name" value="Fibronectin type III"/>
    <property type="match status" value="2"/>
</dbReference>
<feature type="compositionally biased region" description="Acidic residues" evidence="1">
    <location>
        <begin position="407"/>
        <end position="421"/>
    </location>
</feature>
<feature type="signal peptide" evidence="3">
    <location>
        <begin position="1"/>
        <end position="17"/>
    </location>
</feature>
<dbReference type="CDD" id="cd00063">
    <property type="entry name" value="FN3"/>
    <property type="match status" value="1"/>
</dbReference>
<dbReference type="OrthoDB" id="10031784at2759"/>
<feature type="transmembrane region" description="Helical" evidence="2">
    <location>
        <begin position="198"/>
        <end position="221"/>
    </location>
</feature>
<name>A0A8T3DR03_9TELE</name>
<feature type="compositionally biased region" description="Acidic residues" evidence="1">
    <location>
        <begin position="273"/>
        <end position="282"/>
    </location>
</feature>
<feature type="compositionally biased region" description="Acidic residues" evidence="1">
    <location>
        <begin position="358"/>
        <end position="367"/>
    </location>
</feature>
<evidence type="ECO:0000259" key="4">
    <source>
        <dbReference type="PROSITE" id="PS50853"/>
    </source>
</evidence>
<dbReference type="GO" id="GO:0005886">
    <property type="term" value="C:plasma membrane"/>
    <property type="evidence" value="ECO:0007669"/>
    <property type="project" value="TreeGrafter"/>
</dbReference>
<keyword evidence="3" id="KW-0732">Signal</keyword>
<evidence type="ECO:0000256" key="2">
    <source>
        <dbReference type="SAM" id="Phobius"/>
    </source>
</evidence>
<feature type="domain" description="Fibronectin type-III" evidence="4">
    <location>
        <begin position="20"/>
        <end position="116"/>
    </location>
</feature>
<dbReference type="Pfam" id="PF01108">
    <property type="entry name" value="Tissue_fac"/>
    <property type="match status" value="1"/>
</dbReference>
<dbReference type="PANTHER" id="PTHR20859">
    <property type="entry name" value="INTERFERON/INTERLEUKIN RECEPTOR"/>
    <property type="match status" value="1"/>
</dbReference>
<dbReference type="Pfam" id="PF09294">
    <property type="entry name" value="Interfer-bind"/>
    <property type="match status" value="1"/>
</dbReference>
<dbReference type="PANTHER" id="PTHR20859:SF53">
    <property type="entry name" value="INTERLEUKIN-22 RECEPTOR SUBUNIT ALPHA-1"/>
    <property type="match status" value="1"/>
</dbReference>
<keyword evidence="2" id="KW-0472">Membrane</keyword>
<sequence length="427" mass="47086">MIYIFFTIYVLHQCCQALGLPAPVSVKMESHNFEHILRWKPGPGTPPHTTYKIKYSCPGVRPQYKSGWEKTTLTMLNLTTNLTSVRMQYTLQVRALSGGQQSPWSLPHTFKPISHTVLGPPEVSVSGCGDCLRLNISFPRGRAPQSILEIYKEFEFSIFWNRDGESQSQKETTVLSQREINHLHRGVNPIPKTHIPAVLASVSVSLILVGGALLALVYTGFLCKTKTSLPRTLTSLLRWYPLIVDDTVLDPVSLVSELGGNGAKAHQQRDGGASDEEEEVEGEDKGYETRSMGAGLSSASERSSAAPLTSHTSTPEDSGNCSACRSVAEEMGDPLSAERLGQRERGTEGALTSKGVEGEEDQQEEEQGSCGDINLLSVTLAAQEEEEEEEEEEEDSWTDTDHTLERSEEEESEDDDDDDDSSGYMRR</sequence>
<evidence type="ECO:0000256" key="1">
    <source>
        <dbReference type="SAM" id="MobiDB-lite"/>
    </source>
</evidence>
<feature type="compositionally biased region" description="Acidic residues" evidence="1">
    <location>
        <begin position="383"/>
        <end position="398"/>
    </location>
</feature>
<gene>
    <name evidence="5" type="ORF">AGOR_G00057930</name>
</gene>
<accession>A0A8T3DR03</accession>
<dbReference type="AlphaFoldDB" id="A0A8T3DR03"/>
<dbReference type="InterPro" id="IPR050650">
    <property type="entry name" value="Type-II_Cytokine-TF_Rcpt"/>
</dbReference>
<comment type="caution">
    <text evidence="5">The sequence shown here is derived from an EMBL/GenBank/DDBJ whole genome shotgun (WGS) entry which is preliminary data.</text>
</comment>
<proteinExistence type="predicted"/>
<evidence type="ECO:0000313" key="6">
    <source>
        <dbReference type="Proteomes" id="UP000829720"/>
    </source>
</evidence>
<feature type="region of interest" description="Disordered" evidence="1">
    <location>
        <begin position="260"/>
        <end position="427"/>
    </location>
</feature>